<evidence type="ECO:0000256" key="1">
    <source>
        <dbReference type="SAM" id="Phobius"/>
    </source>
</evidence>
<accession>A0ABU3XD86</accession>
<gene>
    <name evidence="3" type="ORF">RYX56_14595</name>
</gene>
<reference evidence="3 4" key="1">
    <citation type="submission" date="2023-10" db="EMBL/GenBank/DDBJ databases">
        <title>Screening of Alkalihalobacillus lindianensis BZ-TG-R113 and Its Alleviation of Salt Stress on Rapeseed Growth.</title>
        <authorList>
            <person name="Zhao B."/>
            <person name="Guo T."/>
        </authorList>
    </citation>
    <scope>NUCLEOTIDE SEQUENCE [LARGE SCALE GENOMIC DNA]</scope>
    <source>
        <strain evidence="3 4">BZ-TG-R113</strain>
    </source>
</reference>
<keyword evidence="1" id="KW-0812">Transmembrane</keyword>
<name>A0ABU3XD86_9BACI</name>
<feature type="transmembrane region" description="Helical" evidence="1">
    <location>
        <begin position="39"/>
        <end position="61"/>
    </location>
</feature>
<dbReference type="Pfam" id="PF07331">
    <property type="entry name" value="TctB"/>
    <property type="match status" value="1"/>
</dbReference>
<feature type="transmembrane region" description="Helical" evidence="1">
    <location>
        <begin position="82"/>
        <end position="112"/>
    </location>
</feature>
<keyword evidence="4" id="KW-1185">Reference proteome</keyword>
<dbReference type="EMBL" id="JAWJBA010000004">
    <property type="protein sequence ID" value="MDV2685592.1"/>
    <property type="molecule type" value="Genomic_DNA"/>
</dbReference>
<evidence type="ECO:0000259" key="2">
    <source>
        <dbReference type="Pfam" id="PF07331"/>
    </source>
</evidence>
<proteinExistence type="predicted"/>
<feature type="transmembrane region" description="Helical" evidence="1">
    <location>
        <begin position="124"/>
        <end position="147"/>
    </location>
</feature>
<keyword evidence="1" id="KW-0472">Membrane</keyword>
<evidence type="ECO:0000313" key="4">
    <source>
        <dbReference type="Proteomes" id="UP001287282"/>
    </source>
</evidence>
<feature type="domain" description="DUF1468" evidence="2">
    <location>
        <begin position="11"/>
        <end position="146"/>
    </location>
</feature>
<comment type="caution">
    <text evidence="3">The sequence shown here is derived from an EMBL/GenBank/DDBJ whole genome shotgun (WGS) entry which is preliminary data.</text>
</comment>
<keyword evidence="1" id="KW-1133">Transmembrane helix</keyword>
<dbReference type="Proteomes" id="UP001287282">
    <property type="component" value="Unassembled WGS sequence"/>
</dbReference>
<dbReference type="RefSeq" id="WP_317122766.1">
    <property type="nucleotide sequence ID" value="NZ_JAWJBA010000004.1"/>
</dbReference>
<protein>
    <submittedName>
        <fullName evidence="3">Tripartite tricarboxylate transporter TctB family protein</fullName>
    </submittedName>
</protein>
<evidence type="ECO:0000313" key="3">
    <source>
        <dbReference type="EMBL" id="MDV2685592.1"/>
    </source>
</evidence>
<sequence>MALRLLFPICFILGVTILLFQSLKLPVLASNGVIGPGFLPMVLALLIITLLAIEGFSVFWNERKQESQKEGGRSSIAVSTQLFFLVAIVLTLALVYVVGMLISLGLFIFVILNQLEKRTLFHSSVFSIVSILVIYVIFDVLLGISFASGMLS</sequence>
<organism evidence="3 4">
    <name type="scientific">Alkalihalophilus lindianensis</name>
    <dbReference type="NCBI Taxonomy" id="1630542"/>
    <lineage>
        <taxon>Bacteria</taxon>
        <taxon>Bacillati</taxon>
        <taxon>Bacillota</taxon>
        <taxon>Bacilli</taxon>
        <taxon>Bacillales</taxon>
        <taxon>Bacillaceae</taxon>
        <taxon>Alkalihalophilus</taxon>
    </lineage>
</organism>
<dbReference type="InterPro" id="IPR009936">
    <property type="entry name" value="DUF1468"/>
</dbReference>